<dbReference type="Gene3D" id="1.25.40.10">
    <property type="entry name" value="Tetratricopeptide repeat domain"/>
    <property type="match status" value="4"/>
</dbReference>
<proteinExistence type="inferred from homology"/>
<feature type="repeat" description="PPR" evidence="3">
    <location>
        <begin position="128"/>
        <end position="162"/>
    </location>
</feature>
<protein>
    <recommendedName>
        <fullName evidence="6">Pentatricopeptide repeat-containing protein</fullName>
    </recommendedName>
</protein>
<dbReference type="NCBIfam" id="TIGR00756">
    <property type="entry name" value="PPR"/>
    <property type="match status" value="7"/>
</dbReference>
<dbReference type="PROSITE" id="PS51375">
    <property type="entry name" value="PPR"/>
    <property type="match status" value="7"/>
</dbReference>
<dbReference type="Pfam" id="PF12854">
    <property type="entry name" value="PPR_1"/>
    <property type="match status" value="1"/>
</dbReference>
<evidence type="ECO:0000256" key="2">
    <source>
        <dbReference type="ARBA" id="ARBA00022737"/>
    </source>
</evidence>
<name>A0AAE2BUS4_9LAMI</name>
<dbReference type="PANTHER" id="PTHR47941">
    <property type="entry name" value="PENTATRICOPEPTIDE REPEAT-CONTAINING PROTEIN 3, MITOCHONDRIAL"/>
    <property type="match status" value="1"/>
</dbReference>
<accession>A0AAE2BUS4</accession>
<keyword evidence="5" id="KW-1185">Reference proteome</keyword>
<reference evidence="4" key="2">
    <citation type="journal article" date="2024" name="Plant">
        <title>Genomic evolution and insights into agronomic trait innovations of Sesamum species.</title>
        <authorList>
            <person name="Miao H."/>
            <person name="Wang L."/>
            <person name="Qu L."/>
            <person name="Liu H."/>
            <person name="Sun Y."/>
            <person name="Le M."/>
            <person name="Wang Q."/>
            <person name="Wei S."/>
            <person name="Zheng Y."/>
            <person name="Lin W."/>
            <person name="Duan Y."/>
            <person name="Cao H."/>
            <person name="Xiong S."/>
            <person name="Wang X."/>
            <person name="Wei L."/>
            <person name="Li C."/>
            <person name="Ma Q."/>
            <person name="Ju M."/>
            <person name="Zhao R."/>
            <person name="Li G."/>
            <person name="Mu C."/>
            <person name="Tian Q."/>
            <person name="Mei H."/>
            <person name="Zhang T."/>
            <person name="Gao T."/>
            <person name="Zhang H."/>
        </authorList>
    </citation>
    <scope>NUCLEOTIDE SEQUENCE</scope>
    <source>
        <strain evidence="4">K16</strain>
    </source>
</reference>
<keyword evidence="2" id="KW-0677">Repeat</keyword>
<evidence type="ECO:0000313" key="4">
    <source>
        <dbReference type="EMBL" id="KAK4398300.1"/>
    </source>
</evidence>
<feature type="repeat" description="PPR" evidence="3">
    <location>
        <begin position="163"/>
        <end position="197"/>
    </location>
</feature>
<feature type="repeat" description="PPR" evidence="3">
    <location>
        <begin position="198"/>
        <end position="232"/>
    </location>
</feature>
<feature type="repeat" description="PPR" evidence="3">
    <location>
        <begin position="93"/>
        <end position="127"/>
    </location>
</feature>
<evidence type="ECO:0000313" key="5">
    <source>
        <dbReference type="Proteomes" id="UP001289374"/>
    </source>
</evidence>
<feature type="repeat" description="PPR" evidence="3">
    <location>
        <begin position="57"/>
        <end position="87"/>
    </location>
</feature>
<organism evidence="4 5">
    <name type="scientific">Sesamum angolense</name>
    <dbReference type="NCBI Taxonomy" id="2727404"/>
    <lineage>
        <taxon>Eukaryota</taxon>
        <taxon>Viridiplantae</taxon>
        <taxon>Streptophyta</taxon>
        <taxon>Embryophyta</taxon>
        <taxon>Tracheophyta</taxon>
        <taxon>Spermatophyta</taxon>
        <taxon>Magnoliopsida</taxon>
        <taxon>eudicotyledons</taxon>
        <taxon>Gunneridae</taxon>
        <taxon>Pentapetalae</taxon>
        <taxon>asterids</taxon>
        <taxon>lamiids</taxon>
        <taxon>Lamiales</taxon>
        <taxon>Pedaliaceae</taxon>
        <taxon>Sesamum</taxon>
    </lineage>
</organism>
<comment type="caution">
    <text evidence="4">The sequence shown here is derived from an EMBL/GenBank/DDBJ whole genome shotgun (WGS) entry which is preliminary data.</text>
</comment>
<dbReference type="AlphaFoldDB" id="A0AAE2BUS4"/>
<sequence length="419" mass="46761">MCREFDKLREVFSGIGKYASPDACTYNILINACCMRSDLERAWKVFDEMRRRGVEPNVVTFGTLINGLCAISKLDMAFSLKRKMERDFKIRPNAHIYVALVKRLCKAGDLNKAIKLKDEMLRKKVELEPAVYSTLISAFFKAGRKGEVSELLEEMRRNGCKPDTVTYNAMIYGFCQEKEFDLAFAALSEMEKEGCKPDVISYNVIIAGLCREKKVREANKLLEDMPRLQCPPDVVTYKTLFDGLCDVQQFKEAACILDEMISTGYVPHSSGTETEQEILALHILIGHFKEPFTWLNLDTNPGLCLLDRPNCDLTENVIRHEKEIDLYAYKKIHLDPGPKDGNGIGPVLEARELPSVVKNGASSLEASLVLSSLPRAIVPPSSPSNGGDAKATSEKLFARRGFRVEGRNLGSVPSPGVGH</sequence>
<dbReference type="InterPro" id="IPR011990">
    <property type="entry name" value="TPR-like_helical_dom_sf"/>
</dbReference>
<dbReference type="EMBL" id="JACGWL010000007">
    <property type="protein sequence ID" value="KAK4398300.1"/>
    <property type="molecule type" value="Genomic_DNA"/>
</dbReference>
<dbReference type="InterPro" id="IPR002885">
    <property type="entry name" value="PPR_rpt"/>
</dbReference>
<feature type="repeat" description="PPR" evidence="3">
    <location>
        <begin position="233"/>
        <end position="267"/>
    </location>
</feature>
<evidence type="ECO:0000256" key="1">
    <source>
        <dbReference type="ARBA" id="ARBA00007626"/>
    </source>
</evidence>
<gene>
    <name evidence="4" type="ORF">Sango_1305500</name>
</gene>
<reference evidence="4" key="1">
    <citation type="submission" date="2020-06" db="EMBL/GenBank/DDBJ databases">
        <authorList>
            <person name="Li T."/>
            <person name="Hu X."/>
            <person name="Zhang T."/>
            <person name="Song X."/>
            <person name="Zhang H."/>
            <person name="Dai N."/>
            <person name="Sheng W."/>
            <person name="Hou X."/>
            <person name="Wei L."/>
        </authorList>
    </citation>
    <scope>NUCLEOTIDE SEQUENCE</scope>
    <source>
        <strain evidence="4">K16</strain>
        <tissue evidence="4">Leaf</tissue>
    </source>
</reference>
<evidence type="ECO:0008006" key="6">
    <source>
        <dbReference type="Google" id="ProtNLM"/>
    </source>
</evidence>
<dbReference type="Pfam" id="PF13041">
    <property type="entry name" value="PPR_2"/>
    <property type="match status" value="3"/>
</dbReference>
<comment type="similarity">
    <text evidence="1">Belongs to the PPR family. P subfamily.</text>
</comment>
<dbReference type="Proteomes" id="UP001289374">
    <property type="component" value="Unassembled WGS sequence"/>
</dbReference>
<feature type="repeat" description="PPR" evidence="3">
    <location>
        <begin position="22"/>
        <end position="56"/>
    </location>
</feature>
<evidence type="ECO:0000256" key="3">
    <source>
        <dbReference type="PROSITE-ProRule" id="PRU00708"/>
    </source>
</evidence>